<comment type="caution">
    <text evidence="3">The sequence shown here is derived from an EMBL/GenBank/DDBJ whole genome shotgun (WGS) entry which is preliminary data.</text>
</comment>
<feature type="domain" description="Transcriptional repressor PaaX-like central Cas2-like" evidence="2">
    <location>
        <begin position="23"/>
        <end position="97"/>
    </location>
</feature>
<dbReference type="Gene3D" id="3.30.70.2650">
    <property type="match status" value="1"/>
</dbReference>
<dbReference type="RefSeq" id="WP_200356778.1">
    <property type="nucleotide sequence ID" value="NZ_JAENIL010000032.1"/>
</dbReference>
<protein>
    <submittedName>
        <fullName evidence="3">Uncharacterized protein</fullName>
    </submittedName>
</protein>
<dbReference type="Pfam" id="PF08223">
    <property type="entry name" value="PaaX_C"/>
    <property type="match status" value="1"/>
</dbReference>
<feature type="domain" description="Transcriptional repressor PaaX-like C-terminal" evidence="1">
    <location>
        <begin position="108"/>
        <end position="178"/>
    </location>
</feature>
<dbReference type="GO" id="GO:0006351">
    <property type="term" value="P:DNA-templated transcription"/>
    <property type="evidence" value="ECO:0007669"/>
    <property type="project" value="TreeGrafter"/>
</dbReference>
<reference evidence="3" key="1">
    <citation type="submission" date="2021-01" db="EMBL/GenBank/DDBJ databases">
        <title>Modified the classification status of verrucomicrobia.</title>
        <authorList>
            <person name="Feng X."/>
        </authorList>
    </citation>
    <scope>NUCLEOTIDE SEQUENCE</scope>
    <source>
        <strain evidence="3">KCTC 13126</strain>
    </source>
</reference>
<dbReference type="PANTHER" id="PTHR30319:SF1">
    <property type="entry name" value="TRANSCRIPTIONAL REPRESSOR PAAX"/>
    <property type="match status" value="1"/>
</dbReference>
<dbReference type="PANTHER" id="PTHR30319">
    <property type="entry name" value="PHENYLACETIC ACID REGULATOR-RELATED TRANSCRIPTIONAL REPRESSOR"/>
    <property type="match status" value="1"/>
</dbReference>
<dbReference type="Proteomes" id="UP000617628">
    <property type="component" value="Unassembled WGS sequence"/>
</dbReference>
<gene>
    <name evidence="3" type="ORF">JIN87_16920</name>
</gene>
<evidence type="ECO:0000259" key="2">
    <source>
        <dbReference type="Pfam" id="PF20803"/>
    </source>
</evidence>
<organism evidence="3 4">
    <name type="scientific">Pelagicoccus mobilis</name>
    <dbReference type="NCBI Taxonomy" id="415221"/>
    <lineage>
        <taxon>Bacteria</taxon>
        <taxon>Pseudomonadati</taxon>
        <taxon>Verrucomicrobiota</taxon>
        <taxon>Opitutia</taxon>
        <taxon>Puniceicoccales</taxon>
        <taxon>Pelagicoccaceae</taxon>
        <taxon>Pelagicoccus</taxon>
    </lineage>
</organism>
<dbReference type="AlphaFoldDB" id="A0A934S0Y8"/>
<proteinExistence type="predicted"/>
<dbReference type="EMBL" id="JAENIL010000032">
    <property type="protein sequence ID" value="MBK1878566.1"/>
    <property type="molecule type" value="Genomic_DNA"/>
</dbReference>
<keyword evidence="4" id="KW-1185">Reference proteome</keyword>
<dbReference type="InterPro" id="IPR013225">
    <property type="entry name" value="PaaX_C"/>
</dbReference>
<dbReference type="Pfam" id="PF20803">
    <property type="entry name" value="PaaX_M"/>
    <property type="match status" value="1"/>
</dbReference>
<evidence type="ECO:0000313" key="3">
    <source>
        <dbReference type="EMBL" id="MBK1878566.1"/>
    </source>
</evidence>
<evidence type="ECO:0000259" key="1">
    <source>
        <dbReference type="Pfam" id="PF08223"/>
    </source>
</evidence>
<accession>A0A934S0Y8</accession>
<sequence>MSLTEKGLAVANDGIVPEERWNRDWNGKWHLFSFDLPSASRKMRNQLGDWLDLNRFGRLQGSVRVSPWFESSWRIALEEMKIPSSSLILFEGEPHSLSSDFAVVTDAWDFPAINHGYQKYIAYLESSIAEEVVSGGLEDWLFEENRLWRAAFERDPFLPSKLLPEDYLGKRAYELRKRKLAQLTLVRP</sequence>
<name>A0A934S0Y8_9BACT</name>
<dbReference type="InterPro" id="IPR048846">
    <property type="entry name" value="PaaX-like_central"/>
</dbReference>
<evidence type="ECO:0000313" key="4">
    <source>
        <dbReference type="Proteomes" id="UP000617628"/>
    </source>
</evidence>